<accession>A0AAN8Q3J7</accession>
<proteinExistence type="predicted"/>
<comment type="caution">
    <text evidence="1">The sequence shown here is derived from an EMBL/GenBank/DDBJ whole genome shotgun (WGS) entry which is preliminary data.</text>
</comment>
<dbReference type="EMBL" id="JAWJWE010000005">
    <property type="protein sequence ID" value="KAK6634570.1"/>
    <property type="molecule type" value="Genomic_DNA"/>
</dbReference>
<organism evidence="1 2">
    <name type="scientific">Polyplax serrata</name>
    <name type="common">Common mouse louse</name>
    <dbReference type="NCBI Taxonomy" id="468196"/>
    <lineage>
        <taxon>Eukaryota</taxon>
        <taxon>Metazoa</taxon>
        <taxon>Ecdysozoa</taxon>
        <taxon>Arthropoda</taxon>
        <taxon>Hexapoda</taxon>
        <taxon>Insecta</taxon>
        <taxon>Pterygota</taxon>
        <taxon>Neoptera</taxon>
        <taxon>Paraneoptera</taxon>
        <taxon>Psocodea</taxon>
        <taxon>Troctomorpha</taxon>
        <taxon>Phthiraptera</taxon>
        <taxon>Anoplura</taxon>
        <taxon>Polyplacidae</taxon>
        <taxon>Polyplax</taxon>
    </lineage>
</organism>
<sequence length="124" mass="14868">MTFKRFMRVRIDLSNYRSDEDQEKKLKWEAKRGGKQVCKNKRCDKATSARRGKTGEANFHKVNNRRKRMSGKFKEAYEAEGKRHRVFNGLNCRKWHATQEASKQKKLRLKRQQSEISNFYLSRP</sequence>
<reference evidence="1 2" key="1">
    <citation type="submission" date="2023-10" db="EMBL/GenBank/DDBJ databases">
        <title>Genomes of two closely related lineages of the louse Polyplax serrata with different host specificities.</title>
        <authorList>
            <person name="Martinu J."/>
            <person name="Tarabai H."/>
            <person name="Stefka J."/>
            <person name="Hypsa V."/>
        </authorList>
    </citation>
    <scope>NUCLEOTIDE SEQUENCE [LARGE SCALE GENOMIC DNA]</scope>
    <source>
        <strain evidence="1">HR10_N</strain>
    </source>
</reference>
<name>A0AAN8Q3J7_POLSC</name>
<gene>
    <name evidence="1" type="ORF">RUM43_011971</name>
</gene>
<protein>
    <submittedName>
        <fullName evidence="1">Uncharacterized protein</fullName>
    </submittedName>
</protein>
<dbReference type="AlphaFoldDB" id="A0AAN8Q3J7"/>
<dbReference type="Proteomes" id="UP001372834">
    <property type="component" value="Unassembled WGS sequence"/>
</dbReference>
<evidence type="ECO:0000313" key="1">
    <source>
        <dbReference type="EMBL" id="KAK6634570.1"/>
    </source>
</evidence>
<evidence type="ECO:0000313" key="2">
    <source>
        <dbReference type="Proteomes" id="UP001372834"/>
    </source>
</evidence>